<dbReference type="EMBL" id="CM010715">
    <property type="protein sequence ID" value="RZC44416.1"/>
    <property type="molecule type" value="Genomic_DNA"/>
</dbReference>
<protein>
    <submittedName>
        <fullName evidence="1">Uncharacterized protein</fullName>
    </submittedName>
</protein>
<sequence>MLVPESALDTDHHIRAGLTAQRKHIDTIAGPVSLDQFEDGLLISNLLGCPNHLLYKTLRCSKEPNLDSRSKCKNTAL</sequence>
<accession>A0A4Y7I8P3</accession>
<proteinExistence type="predicted"/>
<evidence type="ECO:0000313" key="2">
    <source>
        <dbReference type="Proteomes" id="UP000316621"/>
    </source>
</evidence>
<dbReference type="AlphaFoldDB" id="A0A4Y7I8P3"/>
<gene>
    <name evidence="1" type="ORF">C5167_037374</name>
</gene>
<dbReference type="Proteomes" id="UP000316621">
    <property type="component" value="Chromosome 1"/>
</dbReference>
<reference evidence="1 2" key="1">
    <citation type="journal article" date="2018" name="Science">
        <title>The opium poppy genome and morphinan production.</title>
        <authorList>
            <person name="Guo L."/>
            <person name="Winzer T."/>
            <person name="Yang X."/>
            <person name="Li Y."/>
            <person name="Ning Z."/>
            <person name="He Z."/>
            <person name="Teodor R."/>
            <person name="Lu Y."/>
            <person name="Bowser T.A."/>
            <person name="Graham I.A."/>
            <person name="Ye K."/>
        </authorList>
    </citation>
    <scope>NUCLEOTIDE SEQUENCE [LARGE SCALE GENOMIC DNA]</scope>
    <source>
        <strain evidence="2">cv. HN1</strain>
        <tissue evidence="1">Leaves</tissue>
    </source>
</reference>
<keyword evidence="2" id="KW-1185">Reference proteome</keyword>
<name>A0A4Y7I8P3_PAPSO</name>
<organism evidence="1 2">
    <name type="scientific">Papaver somniferum</name>
    <name type="common">Opium poppy</name>
    <dbReference type="NCBI Taxonomy" id="3469"/>
    <lineage>
        <taxon>Eukaryota</taxon>
        <taxon>Viridiplantae</taxon>
        <taxon>Streptophyta</taxon>
        <taxon>Embryophyta</taxon>
        <taxon>Tracheophyta</taxon>
        <taxon>Spermatophyta</taxon>
        <taxon>Magnoliopsida</taxon>
        <taxon>Ranunculales</taxon>
        <taxon>Papaveraceae</taxon>
        <taxon>Papaveroideae</taxon>
        <taxon>Papaver</taxon>
    </lineage>
</organism>
<evidence type="ECO:0000313" key="1">
    <source>
        <dbReference type="EMBL" id="RZC44416.1"/>
    </source>
</evidence>
<dbReference type="Gramene" id="RZC44416">
    <property type="protein sequence ID" value="RZC44416"/>
    <property type="gene ID" value="C5167_037374"/>
</dbReference>